<gene>
    <name evidence="1" type="ordered locus">azo1192</name>
</gene>
<dbReference type="Proteomes" id="UP000002588">
    <property type="component" value="Chromosome"/>
</dbReference>
<dbReference type="KEGG" id="azo:azo1192"/>
<dbReference type="STRING" id="62928.azo1192"/>
<reference evidence="1 2" key="1">
    <citation type="journal article" date="2006" name="Nat. Biotechnol.">
        <title>Complete genome of the mutualistic, N2-fixing grass endophyte Azoarcus sp. strain BH72.</title>
        <authorList>
            <person name="Krause A."/>
            <person name="Ramakumar A."/>
            <person name="Bartels D."/>
            <person name="Battistoni F."/>
            <person name="Bekel T."/>
            <person name="Boch J."/>
            <person name="Boehm M."/>
            <person name="Friedrich F."/>
            <person name="Hurek T."/>
            <person name="Krause L."/>
            <person name="Linke B."/>
            <person name="McHardy A.C."/>
            <person name="Sarkar A."/>
            <person name="Schneiker S."/>
            <person name="Syed A.A."/>
            <person name="Thauer R."/>
            <person name="Vorhoelter F.-J."/>
            <person name="Weidner S."/>
            <person name="Puehler A."/>
            <person name="Reinhold-Hurek B."/>
            <person name="Kaiser O."/>
            <person name="Goesmann A."/>
        </authorList>
    </citation>
    <scope>NUCLEOTIDE SEQUENCE [LARGE SCALE GENOMIC DNA]</scope>
    <source>
        <strain evidence="1 2">BH72</strain>
    </source>
</reference>
<organism evidence="1 2">
    <name type="scientific">Azoarcus sp. (strain BH72)</name>
    <dbReference type="NCBI Taxonomy" id="418699"/>
    <lineage>
        <taxon>Bacteria</taxon>
        <taxon>Pseudomonadati</taxon>
        <taxon>Pseudomonadota</taxon>
        <taxon>Betaproteobacteria</taxon>
        <taxon>Rhodocyclales</taxon>
        <taxon>Zoogloeaceae</taxon>
        <taxon>Azoarcus</taxon>
    </lineage>
</organism>
<evidence type="ECO:0000313" key="1">
    <source>
        <dbReference type="EMBL" id="CAL93809.1"/>
    </source>
</evidence>
<dbReference type="eggNOG" id="ENOG502Z7KX">
    <property type="taxonomic scope" value="Bacteria"/>
</dbReference>
<dbReference type="KEGG" id="aoa:dqs_1307"/>
<evidence type="ECO:0008006" key="3">
    <source>
        <dbReference type="Google" id="ProtNLM"/>
    </source>
</evidence>
<dbReference type="PANTHER" id="PTHR41260:SF1">
    <property type="entry name" value="PROTEIN ECSC"/>
    <property type="match status" value="1"/>
</dbReference>
<dbReference type="InterPro" id="IPR024787">
    <property type="entry name" value="EcsC"/>
</dbReference>
<protein>
    <recommendedName>
        <fullName evidence="3">Peptidase</fullName>
    </recommendedName>
</protein>
<dbReference type="PANTHER" id="PTHR41260">
    <property type="entry name" value="PROTEIN ECSC"/>
    <property type="match status" value="1"/>
</dbReference>
<dbReference type="EMBL" id="AM406670">
    <property type="protein sequence ID" value="CAL93809.1"/>
    <property type="molecule type" value="Genomic_DNA"/>
</dbReference>
<sequence length="266" mass="27212">MNTPLDAAALEELAAARAKLEAQSLALRLSALVGSPLEKGLRYLPAPWRNKLDGLAHDALGRAMGIAARSLVLQPRASPRLHKVLGSVSGGAGGAFGLPGLALEIPVSTVLIMRAILATAREAGEDIDDPQVRLAALEVFALGGPGSADDSVDTGYYAVRAALAGAVSEATRHVASSGLAGLGERGAPAIARLIALVAARYKVQLTQKAASMVVPGLGAAAGVAVNLMFMSHFQAVSEGHFAVRRLERHHGAEVVRAAYQGLGAGT</sequence>
<dbReference type="AlphaFoldDB" id="A1K4Q4"/>
<proteinExistence type="predicted"/>
<name>A1K4Q4_AZOSB</name>
<keyword evidence="2" id="KW-1185">Reference proteome</keyword>
<dbReference type="Pfam" id="PF12787">
    <property type="entry name" value="EcsC"/>
    <property type="match status" value="1"/>
</dbReference>
<accession>A1K4Q4</accession>
<evidence type="ECO:0000313" key="2">
    <source>
        <dbReference type="Proteomes" id="UP000002588"/>
    </source>
</evidence>
<dbReference type="RefSeq" id="WP_011764925.1">
    <property type="nucleotide sequence ID" value="NC_008702.1"/>
</dbReference>
<dbReference type="HOGENOM" id="CLU_087250_0_0_4"/>